<gene>
    <name evidence="2" type="ORF">PanWU01x14_329220</name>
</gene>
<proteinExistence type="predicted"/>
<evidence type="ECO:0000313" key="2">
    <source>
        <dbReference type="EMBL" id="PON36324.1"/>
    </source>
</evidence>
<protein>
    <submittedName>
        <fullName evidence="2">Uncharacterized protein</fullName>
    </submittedName>
</protein>
<accession>A0A2P5AIH1</accession>
<evidence type="ECO:0000313" key="3">
    <source>
        <dbReference type="Proteomes" id="UP000237105"/>
    </source>
</evidence>
<keyword evidence="1" id="KW-1133">Transmembrane helix</keyword>
<name>A0A2P5AIH1_PARAD</name>
<comment type="caution">
    <text evidence="2">The sequence shown here is derived from an EMBL/GenBank/DDBJ whole genome shotgun (WGS) entry which is preliminary data.</text>
</comment>
<dbReference type="AlphaFoldDB" id="A0A2P5AIH1"/>
<organism evidence="2 3">
    <name type="scientific">Parasponia andersonii</name>
    <name type="common">Sponia andersonii</name>
    <dbReference type="NCBI Taxonomy" id="3476"/>
    <lineage>
        <taxon>Eukaryota</taxon>
        <taxon>Viridiplantae</taxon>
        <taxon>Streptophyta</taxon>
        <taxon>Embryophyta</taxon>
        <taxon>Tracheophyta</taxon>
        <taxon>Spermatophyta</taxon>
        <taxon>Magnoliopsida</taxon>
        <taxon>eudicotyledons</taxon>
        <taxon>Gunneridae</taxon>
        <taxon>Pentapetalae</taxon>
        <taxon>rosids</taxon>
        <taxon>fabids</taxon>
        <taxon>Rosales</taxon>
        <taxon>Cannabaceae</taxon>
        <taxon>Parasponia</taxon>
    </lineage>
</organism>
<sequence length="50" mass="6746">MIWRIWRRTSRRCRRWRTDVSRRPLFFPVRFFFFFFFLNDCFFWSLCYYL</sequence>
<keyword evidence="1" id="KW-0812">Transmembrane</keyword>
<dbReference type="EMBL" id="JXTB01000574">
    <property type="protein sequence ID" value="PON36324.1"/>
    <property type="molecule type" value="Genomic_DNA"/>
</dbReference>
<feature type="transmembrane region" description="Helical" evidence="1">
    <location>
        <begin position="25"/>
        <end position="46"/>
    </location>
</feature>
<keyword evidence="1" id="KW-0472">Membrane</keyword>
<keyword evidence="3" id="KW-1185">Reference proteome</keyword>
<dbReference type="Proteomes" id="UP000237105">
    <property type="component" value="Unassembled WGS sequence"/>
</dbReference>
<evidence type="ECO:0000256" key="1">
    <source>
        <dbReference type="SAM" id="Phobius"/>
    </source>
</evidence>
<reference evidence="3" key="1">
    <citation type="submission" date="2016-06" db="EMBL/GenBank/DDBJ databases">
        <title>Parallel loss of symbiosis genes in relatives of nitrogen-fixing non-legume Parasponia.</title>
        <authorList>
            <person name="Van Velzen R."/>
            <person name="Holmer R."/>
            <person name="Bu F."/>
            <person name="Rutten L."/>
            <person name="Van Zeijl A."/>
            <person name="Liu W."/>
            <person name="Santuari L."/>
            <person name="Cao Q."/>
            <person name="Sharma T."/>
            <person name="Shen D."/>
            <person name="Roswanjaya Y."/>
            <person name="Wardhani T."/>
            <person name="Kalhor M.S."/>
            <person name="Jansen J."/>
            <person name="Van den Hoogen J."/>
            <person name="Gungor B."/>
            <person name="Hartog M."/>
            <person name="Hontelez J."/>
            <person name="Verver J."/>
            <person name="Yang W.-C."/>
            <person name="Schijlen E."/>
            <person name="Repin R."/>
            <person name="Schilthuizen M."/>
            <person name="Schranz E."/>
            <person name="Heidstra R."/>
            <person name="Miyata K."/>
            <person name="Fedorova E."/>
            <person name="Kohlen W."/>
            <person name="Bisseling T."/>
            <person name="Smit S."/>
            <person name="Geurts R."/>
        </authorList>
    </citation>
    <scope>NUCLEOTIDE SEQUENCE [LARGE SCALE GENOMIC DNA]</scope>
    <source>
        <strain evidence="3">cv. WU1-14</strain>
    </source>
</reference>